<sequence length="370" mass="42867">MEKDEFAQKIRTIAKRVDQLKDSLKTEEATKNSIIMPFFQSLGYDIFNPLEFIPEYTADVGIKKGEKVDYAIVINGKLQILVECKAINEDLNNHDSQLFRYFGTTDAKFGILTNGEEYRFFTDLDNENKMDSEPFLTIHLGLLRDSQISELFRFVKDNFDEDSISSSASQLKYTNQFRDYLTSQLKSVDEEYVRFILSKVFNQRATQTNIEQFTPIIQAGFVQAIQEEVNDKLSSALNSSVSSTPITQSSKAESKNDEESESTDEKPDDGEIVTTPAEIEAYTTVKIILRDQLDEERVFYRDNKSYFNVLLDDNIRKWILRVYFRKNRNWIELHDDTDTQIDFVHPIDIYKNSEKIKDVVAHLTSDDSSK</sequence>
<feature type="compositionally biased region" description="Low complexity" evidence="1">
    <location>
        <begin position="239"/>
        <end position="250"/>
    </location>
</feature>
<dbReference type="GO" id="GO:0003677">
    <property type="term" value="F:DNA binding"/>
    <property type="evidence" value="ECO:0007669"/>
    <property type="project" value="UniProtKB-KW"/>
</dbReference>
<feature type="region of interest" description="Disordered" evidence="1">
    <location>
        <begin position="239"/>
        <end position="275"/>
    </location>
</feature>
<evidence type="ECO:0000313" key="3">
    <source>
        <dbReference type="EMBL" id="EPC30767.1"/>
    </source>
</evidence>
<dbReference type="InterPro" id="IPR007409">
    <property type="entry name" value="Restrct_endonuc_type1_HsdR_N"/>
</dbReference>
<dbReference type="Pfam" id="PF04313">
    <property type="entry name" value="HSDR_N"/>
    <property type="match status" value="1"/>
</dbReference>
<gene>
    <name evidence="3" type="ORF">Lpp22_1021</name>
</gene>
<evidence type="ECO:0000256" key="1">
    <source>
        <dbReference type="SAM" id="MobiDB-lite"/>
    </source>
</evidence>
<dbReference type="EMBL" id="ANMI01000070">
    <property type="protein sequence ID" value="EPC30767.1"/>
    <property type="molecule type" value="Genomic_DNA"/>
</dbReference>
<dbReference type="Proteomes" id="UP000014257">
    <property type="component" value="Unassembled WGS sequence"/>
</dbReference>
<feature type="domain" description="Restriction endonuclease type I HsdR N-terminal" evidence="2">
    <location>
        <begin position="65"/>
        <end position="128"/>
    </location>
</feature>
<organism evidence="3 4">
    <name type="scientific">Lacticaseibacillus paracasei subsp. paracasei Lpp22</name>
    <dbReference type="NCBI Taxonomy" id="1256221"/>
    <lineage>
        <taxon>Bacteria</taxon>
        <taxon>Bacillati</taxon>
        <taxon>Bacillota</taxon>
        <taxon>Bacilli</taxon>
        <taxon>Lactobacillales</taxon>
        <taxon>Lactobacillaceae</taxon>
        <taxon>Lacticaseibacillus</taxon>
    </lineage>
</organism>
<comment type="caution">
    <text evidence="3">The sequence shown here is derived from an EMBL/GenBank/DDBJ whole genome shotgun (WGS) entry which is preliminary data.</text>
</comment>
<proteinExistence type="predicted"/>
<protein>
    <submittedName>
        <fullName evidence="3">Prophage protein</fullName>
    </submittedName>
</protein>
<reference evidence="3 4" key="1">
    <citation type="journal article" date="2013" name="PLoS ONE">
        <title>Lactobacillus paracasei comparative genomics: towards species pan-genome definition and exploitation of diversity.</title>
        <authorList>
            <person name="Smokvina T."/>
            <person name="Wels M."/>
            <person name="Polka J."/>
            <person name="Chervaux C."/>
            <person name="Brisse S."/>
            <person name="Boekhorst J."/>
            <person name="van Hylckama Vlieg J.E."/>
            <person name="Siezen R.J."/>
        </authorList>
    </citation>
    <scope>NUCLEOTIDE SEQUENCE [LARGE SCALE GENOMIC DNA]</scope>
    <source>
        <strain evidence="3 4">Lpp22</strain>
    </source>
</reference>
<dbReference type="AlphaFoldDB" id="A0A8E0IB26"/>
<feature type="compositionally biased region" description="Acidic residues" evidence="1">
    <location>
        <begin position="258"/>
        <end position="271"/>
    </location>
</feature>
<dbReference type="GO" id="GO:0005524">
    <property type="term" value="F:ATP binding"/>
    <property type="evidence" value="ECO:0007669"/>
    <property type="project" value="UniProtKB-KW"/>
</dbReference>
<name>A0A8E0IB26_LACPA</name>
<dbReference type="GO" id="GO:0009035">
    <property type="term" value="F:type I site-specific deoxyribonuclease activity"/>
    <property type="evidence" value="ECO:0007669"/>
    <property type="project" value="UniProtKB-EC"/>
</dbReference>
<accession>A0A8E0IB26</accession>
<dbReference type="InterPro" id="IPR017035">
    <property type="entry name" value="UCP035009_HsdR_All3000-type"/>
</dbReference>
<evidence type="ECO:0000313" key="4">
    <source>
        <dbReference type="Proteomes" id="UP000014257"/>
    </source>
</evidence>
<dbReference type="PIRSF" id="PIRSF035009">
    <property type="entry name" value="UCP035009_HSDR_N"/>
    <property type="match status" value="1"/>
</dbReference>
<dbReference type="GO" id="GO:0009307">
    <property type="term" value="P:DNA restriction-modification system"/>
    <property type="evidence" value="ECO:0007669"/>
    <property type="project" value="UniProtKB-KW"/>
</dbReference>
<evidence type="ECO:0000259" key="2">
    <source>
        <dbReference type="Pfam" id="PF04313"/>
    </source>
</evidence>